<dbReference type="InterPro" id="IPR051396">
    <property type="entry name" value="Bact_Antivir_Def_Nuclease"/>
</dbReference>
<dbReference type="PANTHER" id="PTHR43581:SF4">
    <property type="entry name" value="ATP_GTP PHOSPHATASE"/>
    <property type="match status" value="1"/>
</dbReference>
<proteinExistence type="predicted"/>
<feature type="domain" description="ATPase AAA-type core" evidence="1">
    <location>
        <begin position="296"/>
        <end position="400"/>
    </location>
</feature>
<accession>A0A413CWX0</accession>
<reference evidence="2 3" key="1">
    <citation type="submission" date="2018-08" db="EMBL/GenBank/DDBJ databases">
        <title>A genome reference for cultivated species of the human gut microbiota.</title>
        <authorList>
            <person name="Zou Y."/>
            <person name="Xue W."/>
            <person name="Luo G."/>
        </authorList>
    </citation>
    <scope>NUCLEOTIDE SEQUENCE [LARGE SCALE GENOMIC DNA]</scope>
    <source>
        <strain evidence="2 3">AF10-31</strain>
    </source>
</reference>
<name>A0A413CWX0_9FIRM</name>
<evidence type="ECO:0000313" key="3">
    <source>
        <dbReference type="Proteomes" id="UP000284651"/>
    </source>
</evidence>
<dbReference type="Pfam" id="PF13304">
    <property type="entry name" value="AAA_21"/>
    <property type="match status" value="1"/>
</dbReference>
<protein>
    <submittedName>
        <fullName evidence="2">ATP-binding protein</fullName>
    </submittedName>
</protein>
<comment type="caution">
    <text evidence="2">The sequence shown here is derived from an EMBL/GenBank/DDBJ whole genome shotgun (WGS) entry which is preliminary data.</text>
</comment>
<evidence type="ECO:0000259" key="1">
    <source>
        <dbReference type="Pfam" id="PF13304"/>
    </source>
</evidence>
<dbReference type="Proteomes" id="UP000284651">
    <property type="component" value="Unassembled WGS sequence"/>
</dbReference>
<dbReference type="InterPro" id="IPR003959">
    <property type="entry name" value="ATPase_AAA_core"/>
</dbReference>
<gene>
    <name evidence="2" type="ORF">DWV56_03115</name>
</gene>
<dbReference type="GO" id="GO:0016887">
    <property type="term" value="F:ATP hydrolysis activity"/>
    <property type="evidence" value="ECO:0007669"/>
    <property type="project" value="InterPro"/>
</dbReference>
<organism evidence="2 3">
    <name type="scientific">Holdemanella biformis</name>
    <dbReference type="NCBI Taxonomy" id="1735"/>
    <lineage>
        <taxon>Bacteria</taxon>
        <taxon>Bacillati</taxon>
        <taxon>Bacillota</taxon>
        <taxon>Erysipelotrichia</taxon>
        <taxon>Erysipelotrichales</taxon>
        <taxon>Erysipelotrichaceae</taxon>
        <taxon>Holdemanella</taxon>
    </lineage>
</organism>
<dbReference type="PANTHER" id="PTHR43581">
    <property type="entry name" value="ATP/GTP PHOSPHATASE"/>
    <property type="match status" value="1"/>
</dbReference>
<dbReference type="InterPro" id="IPR027417">
    <property type="entry name" value="P-loop_NTPase"/>
</dbReference>
<dbReference type="SUPFAM" id="SSF52540">
    <property type="entry name" value="P-loop containing nucleoside triphosphate hydrolases"/>
    <property type="match status" value="1"/>
</dbReference>
<dbReference type="GO" id="GO:0005524">
    <property type="term" value="F:ATP binding"/>
    <property type="evidence" value="ECO:0007669"/>
    <property type="project" value="UniProtKB-KW"/>
</dbReference>
<dbReference type="AlphaFoldDB" id="A0A413CWX0"/>
<keyword evidence="2" id="KW-0547">Nucleotide-binding</keyword>
<keyword evidence="2" id="KW-0067">ATP-binding</keyword>
<dbReference type="Gene3D" id="3.40.50.300">
    <property type="entry name" value="P-loop containing nucleotide triphosphate hydrolases"/>
    <property type="match status" value="1"/>
</dbReference>
<sequence length="492" mass="57290">MMDIIHSNSYFNYCNCIVLSDDLWDDFSYRTTFNMSYYDKNGDRYMIGIVKIYYSGYDNDITKSSFYFIKSTAEVIGSTITRLDGDFCSLGQDLNYYINLKRLCPNNYINILRRLNDIAIDEKLEKDFHGKKGVLTSLLRNSSAEKALREARNILEDEQFNTVKNMSFEYNTKVPYSEDRIKLKFDFEKNSCLPYRINVLIGKNGVGKTQILAHLAETLSGITTSETEIKDSFPNDRPLINKIISISYSAFDEFRKRKADNNDYQDISYAYCGIHSGDRTMSLIELKDNFKKSFGVILEKNRLSSWKKVMYELIEKDIIDLIERNIDEIDNIHFSSGQYILLCTMTEVMATIENESLLLFDEPELHLHPNAIASTMRMFYKLLEEFNSYAIFATHSPLIVQETPTRYIHVLSRIDNVLMARKPITECFGENITNITDDIFDVNSSESNYKVILKNLSEKYSFNQVLKVFNEQLSLNALIYLKACYEYDEKFE</sequence>
<dbReference type="EMBL" id="QSAT01000006">
    <property type="protein sequence ID" value="RGW76127.1"/>
    <property type="molecule type" value="Genomic_DNA"/>
</dbReference>
<evidence type="ECO:0000313" key="2">
    <source>
        <dbReference type="EMBL" id="RGW76127.1"/>
    </source>
</evidence>